<dbReference type="EMBL" id="JAVIJP010000002">
    <property type="protein sequence ID" value="KAL3654955.1"/>
    <property type="molecule type" value="Genomic_DNA"/>
</dbReference>
<protein>
    <submittedName>
        <fullName evidence="1">Uncharacterized protein</fullName>
    </submittedName>
</protein>
<dbReference type="Proteomes" id="UP001632038">
    <property type="component" value="Unassembled WGS sequence"/>
</dbReference>
<sequence length="191" mass="21255">MYCQTCLAMSPWVNKLLRVSIPPAEQQLHLNGPTIPLVLIRSSTGMALDINFQIKPLALEENLPSLDPEKSNTSSSFSSKYSISHTQLLSIGNINDLPQPVSSPKVYVTFPHFPSASLRKNMNMGNNVLPHPGVNDFFRNGGKGMHMDASKNRLDQHHFGSKNWCSQVLEGQFVHTTMKIVENISPSCLRK</sequence>
<keyword evidence="2" id="KW-1185">Reference proteome</keyword>
<evidence type="ECO:0000313" key="2">
    <source>
        <dbReference type="Proteomes" id="UP001632038"/>
    </source>
</evidence>
<evidence type="ECO:0000313" key="1">
    <source>
        <dbReference type="EMBL" id="KAL3654955.1"/>
    </source>
</evidence>
<comment type="caution">
    <text evidence="1">The sequence shown here is derived from an EMBL/GenBank/DDBJ whole genome shotgun (WGS) entry which is preliminary data.</text>
</comment>
<reference evidence="2" key="1">
    <citation type="journal article" date="2024" name="IScience">
        <title>Strigolactones Initiate the Formation of Haustorium-like Structures in Castilleja.</title>
        <authorList>
            <person name="Buerger M."/>
            <person name="Peterson D."/>
            <person name="Chory J."/>
        </authorList>
    </citation>
    <scope>NUCLEOTIDE SEQUENCE [LARGE SCALE GENOMIC DNA]</scope>
</reference>
<gene>
    <name evidence="1" type="ORF">CASFOL_000741</name>
</gene>
<accession>A0ABD3EPC7</accession>
<proteinExistence type="predicted"/>
<name>A0ABD3EPC7_9LAMI</name>
<organism evidence="1 2">
    <name type="scientific">Castilleja foliolosa</name>
    <dbReference type="NCBI Taxonomy" id="1961234"/>
    <lineage>
        <taxon>Eukaryota</taxon>
        <taxon>Viridiplantae</taxon>
        <taxon>Streptophyta</taxon>
        <taxon>Embryophyta</taxon>
        <taxon>Tracheophyta</taxon>
        <taxon>Spermatophyta</taxon>
        <taxon>Magnoliopsida</taxon>
        <taxon>eudicotyledons</taxon>
        <taxon>Gunneridae</taxon>
        <taxon>Pentapetalae</taxon>
        <taxon>asterids</taxon>
        <taxon>lamiids</taxon>
        <taxon>Lamiales</taxon>
        <taxon>Orobanchaceae</taxon>
        <taxon>Pedicularideae</taxon>
        <taxon>Castillejinae</taxon>
        <taxon>Castilleja</taxon>
    </lineage>
</organism>
<dbReference type="AlphaFoldDB" id="A0ABD3EPC7"/>